<dbReference type="Proteomes" id="UP000823775">
    <property type="component" value="Unassembled WGS sequence"/>
</dbReference>
<reference evidence="1 2" key="1">
    <citation type="journal article" date="2021" name="BMC Genomics">
        <title>Datura genome reveals duplications of psychoactive alkaloid biosynthetic genes and high mutation rate following tissue culture.</title>
        <authorList>
            <person name="Rajewski A."/>
            <person name="Carter-House D."/>
            <person name="Stajich J."/>
            <person name="Litt A."/>
        </authorList>
    </citation>
    <scope>NUCLEOTIDE SEQUENCE [LARGE SCALE GENOMIC DNA]</scope>
    <source>
        <strain evidence="1">AR-01</strain>
    </source>
</reference>
<keyword evidence="2" id="KW-1185">Reference proteome</keyword>
<gene>
    <name evidence="1" type="ORF">HAX54_045405</name>
</gene>
<evidence type="ECO:0000313" key="1">
    <source>
        <dbReference type="EMBL" id="MCD7461153.1"/>
    </source>
</evidence>
<accession>A0ABS8SQH2</accession>
<organism evidence="1 2">
    <name type="scientific">Datura stramonium</name>
    <name type="common">Jimsonweed</name>
    <name type="synonym">Common thornapple</name>
    <dbReference type="NCBI Taxonomy" id="4076"/>
    <lineage>
        <taxon>Eukaryota</taxon>
        <taxon>Viridiplantae</taxon>
        <taxon>Streptophyta</taxon>
        <taxon>Embryophyta</taxon>
        <taxon>Tracheophyta</taxon>
        <taxon>Spermatophyta</taxon>
        <taxon>Magnoliopsida</taxon>
        <taxon>eudicotyledons</taxon>
        <taxon>Gunneridae</taxon>
        <taxon>Pentapetalae</taxon>
        <taxon>asterids</taxon>
        <taxon>lamiids</taxon>
        <taxon>Solanales</taxon>
        <taxon>Solanaceae</taxon>
        <taxon>Solanoideae</taxon>
        <taxon>Datureae</taxon>
        <taxon>Datura</taxon>
    </lineage>
</organism>
<comment type="caution">
    <text evidence="1">The sequence shown here is derived from an EMBL/GenBank/DDBJ whole genome shotgun (WGS) entry which is preliminary data.</text>
</comment>
<evidence type="ECO:0000313" key="2">
    <source>
        <dbReference type="Proteomes" id="UP000823775"/>
    </source>
</evidence>
<protein>
    <submittedName>
        <fullName evidence="1">Uncharacterized protein</fullName>
    </submittedName>
</protein>
<proteinExistence type="predicted"/>
<sequence>MEIRLDVHAYFASLNCIRDTTGGSIRFGYNSNEEGQDSDISGKMVNSGTLTNGCSSLSNGESAKVPEYDELQDKVASAASISQGEIVWVEESGPGIDFYSMNSCVYPISFSAKNCSIDFKAAATWEVDGTGATTGVPFSMYLATKAELRCLTTKFAKWWIFPPSTHLEDKENPSVVNLLDLEKKGSQLATEVQAAIWEGLWRFWALQLLVDLLSMSRCPVLAVQGMMWDLEEVPGTEKNDTELLEKACTAEIPEDFEIIRSETSPKFIRLREKFCAGVTNIKLACGLLLKLTLLGGFLQIQEQ</sequence>
<dbReference type="EMBL" id="JACEIK010000702">
    <property type="protein sequence ID" value="MCD7461153.1"/>
    <property type="molecule type" value="Genomic_DNA"/>
</dbReference>
<name>A0ABS8SQH2_DATST</name>